<comment type="caution">
    <text evidence="2">The sequence shown here is derived from an EMBL/GenBank/DDBJ whole genome shotgun (WGS) entry which is preliminary data.</text>
</comment>
<evidence type="ECO:0000313" key="2">
    <source>
        <dbReference type="EMBL" id="GFJ83308.1"/>
    </source>
</evidence>
<dbReference type="Pfam" id="PF13302">
    <property type="entry name" value="Acetyltransf_3"/>
    <property type="match status" value="1"/>
</dbReference>
<dbReference type="InterPro" id="IPR016181">
    <property type="entry name" value="Acyl_CoA_acyltransferase"/>
</dbReference>
<dbReference type="RefSeq" id="WP_173065605.1">
    <property type="nucleotide sequence ID" value="NZ_BAABGO010000020.1"/>
</dbReference>
<proteinExistence type="predicted"/>
<reference evidence="2 3" key="2">
    <citation type="submission" date="2020-03" db="EMBL/GenBank/DDBJ databases">
        <authorList>
            <person name="Ichikawa N."/>
            <person name="Kimura A."/>
            <person name="Kitahashi Y."/>
            <person name="Uohara A."/>
        </authorList>
    </citation>
    <scope>NUCLEOTIDE SEQUENCE [LARGE SCALE GENOMIC DNA]</scope>
    <source>
        <strain evidence="2 3">NBRC 108639</strain>
    </source>
</reference>
<dbReference type="InterPro" id="IPR000182">
    <property type="entry name" value="GNAT_dom"/>
</dbReference>
<dbReference type="AlphaFoldDB" id="A0A6V8KLB6"/>
<evidence type="ECO:0000313" key="3">
    <source>
        <dbReference type="Proteomes" id="UP000482800"/>
    </source>
</evidence>
<dbReference type="PROSITE" id="PS51186">
    <property type="entry name" value="GNAT"/>
    <property type="match status" value="1"/>
</dbReference>
<dbReference type="Gene3D" id="3.40.630.30">
    <property type="match status" value="1"/>
</dbReference>
<dbReference type="SUPFAM" id="SSF55729">
    <property type="entry name" value="Acyl-CoA N-acyltransferases (Nat)"/>
    <property type="match status" value="1"/>
</dbReference>
<dbReference type="EMBL" id="BLPF01000003">
    <property type="protein sequence ID" value="GFJ83308.1"/>
    <property type="molecule type" value="Genomic_DNA"/>
</dbReference>
<feature type="domain" description="N-acetyltransferase" evidence="1">
    <location>
        <begin position="31"/>
        <end position="174"/>
    </location>
</feature>
<keyword evidence="2" id="KW-0808">Transferase</keyword>
<dbReference type="Proteomes" id="UP000482800">
    <property type="component" value="Unassembled WGS sequence"/>
</dbReference>
<dbReference type="PANTHER" id="PTHR39173">
    <property type="entry name" value="ACETYLTRANSFERASE"/>
    <property type="match status" value="1"/>
</dbReference>
<accession>A0A6V8KLB6</accession>
<evidence type="ECO:0000259" key="1">
    <source>
        <dbReference type="PROSITE" id="PS51186"/>
    </source>
</evidence>
<dbReference type="GO" id="GO:0016747">
    <property type="term" value="F:acyltransferase activity, transferring groups other than amino-acyl groups"/>
    <property type="evidence" value="ECO:0007669"/>
    <property type="project" value="InterPro"/>
</dbReference>
<sequence length="174" mass="19394">MPELIVPAVRLHAAWIEARDEWGVGVHQDGSGLEPFDDVESPAGFAAWVSRLVDQADPTKPLDADRVRCTHRWIVEGDRVLGAIALRHDLNDFLHRIGGHIGYSIRPSARRRGLATWALGQMLDEARGLGLDQVLIICAVDNIASARTIEHHGGVLEDIRDTERGTIRRYWITL</sequence>
<protein>
    <submittedName>
        <fullName evidence="2">Acetyltransferase</fullName>
    </submittedName>
</protein>
<name>A0A6V8KLB6_9ACTN</name>
<dbReference type="CDD" id="cd04301">
    <property type="entry name" value="NAT_SF"/>
    <property type="match status" value="1"/>
</dbReference>
<keyword evidence="3" id="KW-1185">Reference proteome</keyword>
<organism evidence="2 3">
    <name type="scientific">Phytohabitans houttuyneae</name>
    <dbReference type="NCBI Taxonomy" id="1076126"/>
    <lineage>
        <taxon>Bacteria</taxon>
        <taxon>Bacillati</taxon>
        <taxon>Actinomycetota</taxon>
        <taxon>Actinomycetes</taxon>
        <taxon>Micromonosporales</taxon>
        <taxon>Micromonosporaceae</taxon>
    </lineage>
</organism>
<reference evidence="2 3" key="1">
    <citation type="submission" date="2020-03" db="EMBL/GenBank/DDBJ databases">
        <title>Whole genome shotgun sequence of Phytohabitans houttuyneae NBRC 108639.</title>
        <authorList>
            <person name="Komaki H."/>
            <person name="Tamura T."/>
        </authorList>
    </citation>
    <scope>NUCLEOTIDE SEQUENCE [LARGE SCALE GENOMIC DNA]</scope>
    <source>
        <strain evidence="2 3">NBRC 108639</strain>
    </source>
</reference>
<dbReference type="PANTHER" id="PTHR39173:SF1">
    <property type="entry name" value="ACETYLTRANSFERASE"/>
    <property type="match status" value="1"/>
</dbReference>
<gene>
    <name evidence="2" type="ORF">Phou_074880</name>
</gene>